<dbReference type="STRING" id="55188.A0A2H5QLE9"/>
<keyword evidence="6" id="KW-0808">Transferase</keyword>
<name>A0A2H5QLE9_CITUN</name>
<evidence type="ECO:0000256" key="11">
    <source>
        <dbReference type="ARBA" id="ARBA00023136"/>
    </source>
</evidence>
<keyword evidence="8" id="KW-0256">Endoplasmic reticulum</keyword>
<keyword evidence="15" id="KW-1185">Reference proteome</keyword>
<dbReference type="UniPathway" id="UPA00378"/>
<dbReference type="GO" id="GO:1904423">
    <property type="term" value="C:dehydrodolichyl diphosphate synthase complex"/>
    <property type="evidence" value="ECO:0007669"/>
    <property type="project" value="InterPro"/>
</dbReference>
<evidence type="ECO:0000256" key="9">
    <source>
        <dbReference type="ARBA" id="ARBA00022842"/>
    </source>
</evidence>
<comment type="subcellular location">
    <subcellularLocation>
        <location evidence="2">Endoplasmic reticulum membrane</location>
    </subcellularLocation>
</comment>
<protein>
    <recommendedName>
        <fullName evidence="5">ditrans,polycis-polyprenyl diphosphate synthase [(2E,6E)-farnesyldiphosphate specific]</fullName>
        <ecNumber evidence="5">2.5.1.87</ecNumber>
    </recommendedName>
</protein>
<dbReference type="InterPro" id="IPR038887">
    <property type="entry name" value="Nus1/NgBR"/>
</dbReference>
<dbReference type="EMBL" id="BDQV01000479">
    <property type="protein sequence ID" value="GAY65431.1"/>
    <property type="molecule type" value="Genomic_DNA"/>
</dbReference>
<keyword evidence="10 13" id="KW-1133">Transmembrane helix</keyword>
<comment type="pathway">
    <text evidence="3">Protein modification; protein glycosylation.</text>
</comment>
<evidence type="ECO:0000256" key="1">
    <source>
        <dbReference type="ARBA" id="ARBA00001946"/>
    </source>
</evidence>
<dbReference type="GO" id="GO:0045547">
    <property type="term" value="F:ditrans,polycis-polyprenyl diphosphate synthase [(2E,6E)-farnesyl diphosphate specific] activity"/>
    <property type="evidence" value="ECO:0007669"/>
    <property type="project" value="UniProtKB-EC"/>
</dbReference>
<comment type="similarity">
    <text evidence="4">Belongs to the UPP synthase family.</text>
</comment>
<evidence type="ECO:0000256" key="7">
    <source>
        <dbReference type="ARBA" id="ARBA00022692"/>
    </source>
</evidence>
<dbReference type="Proteomes" id="UP000236630">
    <property type="component" value="Unassembled WGS sequence"/>
</dbReference>
<dbReference type="SUPFAM" id="SSF64005">
    <property type="entry name" value="Undecaprenyl diphosphate synthase"/>
    <property type="match status" value="1"/>
</dbReference>
<accession>A0A2H5QLE9</accession>
<feature type="transmembrane region" description="Helical" evidence="13">
    <location>
        <begin position="7"/>
        <end position="25"/>
    </location>
</feature>
<evidence type="ECO:0000256" key="10">
    <source>
        <dbReference type="ARBA" id="ARBA00022989"/>
    </source>
</evidence>
<evidence type="ECO:0000256" key="4">
    <source>
        <dbReference type="ARBA" id="ARBA00005432"/>
    </source>
</evidence>
<reference evidence="14 15" key="1">
    <citation type="journal article" date="2017" name="Front. Genet.">
        <title>Draft sequencing of the heterozygous diploid genome of Satsuma (Citrus unshiu Marc.) using a hybrid assembly approach.</title>
        <authorList>
            <person name="Shimizu T."/>
            <person name="Tanizawa Y."/>
            <person name="Mochizuki T."/>
            <person name="Nagasaki H."/>
            <person name="Yoshioka T."/>
            <person name="Toyoda A."/>
            <person name="Fujiyama A."/>
            <person name="Kaminuma E."/>
            <person name="Nakamura Y."/>
        </authorList>
    </citation>
    <scope>NUCLEOTIDE SEQUENCE [LARGE SCALE GENOMIC DNA]</scope>
    <source>
        <strain evidence="15">cv. Miyagawa wase</strain>
    </source>
</reference>
<evidence type="ECO:0000256" key="6">
    <source>
        <dbReference type="ARBA" id="ARBA00022679"/>
    </source>
</evidence>
<evidence type="ECO:0000256" key="13">
    <source>
        <dbReference type="SAM" id="Phobius"/>
    </source>
</evidence>
<dbReference type="InterPro" id="IPR036424">
    <property type="entry name" value="UPP_synth-like_sf"/>
</dbReference>
<dbReference type="PANTHER" id="PTHR21528:SF0">
    <property type="entry name" value="DEHYDRODOLICHYL DIPHOSPHATE SYNTHASE COMPLEX SUBUNIT NUS1"/>
    <property type="match status" value="1"/>
</dbReference>
<comment type="cofactor">
    <cofactor evidence="1">
        <name>Mg(2+)</name>
        <dbReference type="ChEBI" id="CHEBI:18420"/>
    </cofactor>
</comment>
<gene>
    <name evidence="14" type="ORF">CUMW_241060</name>
</gene>
<keyword evidence="9" id="KW-0460">Magnesium</keyword>
<dbReference type="AlphaFoldDB" id="A0A2H5QLE9"/>
<dbReference type="EC" id="2.5.1.87" evidence="5"/>
<sequence>MSRLKVYSWACQIGNLGLWIIWLLIHFAVDLWYFALHIACAIESYLISSGILKRYKALDIDKLRYLAIVIESEEAYHIPAVIQLLQWLEDIGVKHVCLYDAEGILKKSKESILGKLNNAILFEEAGESNLLLDHKHITLEFASFPDGKEAVAKAANLLFMKYVKLGGSGKIQEEKIFTEAHMSEALRAVGCKGPEPDLLFVYGPVRCHLGFPAWRIRYTEIVHMGRLKSMRYGSLLKAIYKFTMVNELLLCEFFIQDNESFCLLYLLAISFLPYVIKSPTIKLLLGADQVLCVCQAPIGRL</sequence>
<dbReference type="Gene3D" id="3.40.1180.10">
    <property type="entry name" value="Decaprenyl diphosphate synthase-like"/>
    <property type="match status" value="1"/>
</dbReference>
<organism evidence="14 15">
    <name type="scientific">Citrus unshiu</name>
    <name type="common">Satsuma mandarin</name>
    <name type="synonym">Citrus nobilis var. unshiu</name>
    <dbReference type="NCBI Taxonomy" id="55188"/>
    <lineage>
        <taxon>Eukaryota</taxon>
        <taxon>Viridiplantae</taxon>
        <taxon>Streptophyta</taxon>
        <taxon>Embryophyta</taxon>
        <taxon>Tracheophyta</taxon>
        <taxon>Spermatophyta</taxon>
        <taxon>Magnoliopsida</taxon>
        <taxon>eudicotyledons</taxon>
        <taxon>Gunneridae</taxon>
        <taxon>Pentapetalae</taxon>
        <taxon>rosids</taxon>
        <taxon>malvids</taxon>
        <taxon>Sapindales</taxon>
        <taxon>Rutaceae</taxon>
        <taxon>Aurantioideae</taxon>
        <taxon>Citrus</taxon>
    </lineage>
</organism>
<keyword evidence="7 13" id="KW-0812">Transmembrane</keyword>
<evidence type="ECO:0000256" key="8">
    <source>
        <dbReference type="ARBA" id="ARBA00022824"/>
    </source>
</evidence>
<comment type="catalytic activity">
    <reaction evidence="12">
        <text>n isopentenyl diphosphate + (2E,6E)-farnesyl diphosphate = a di-trans,poly-cis-polyprenyl diphosphate + n diphosphate</text>
        <dbReference type="Rhea" id="RHEA:53008"/>
        <dbReference type="Rhea" id="RHEA-COMP:19494"/>
        <dbReference type="ChEBI" id="CHEBI:33019"/>
        <dbReference type="ChEBI" id="CHEBI:128769"/>
        <dbReference type="ChEBI" id="CHEBI:136960"/>
        <dbReference type="ChEBI" id="CHEBI:175763"/>
        <dbReference type="EC" id="2.5.1.87"/>
    </reaction>
</comment>
<dbReference type="PANTHER" id="PTHR21528">
    <property type="entry name" value="DEHYDRODOLICHYL DIPHOSPHATE SYNTHASE COMPLEX SUBUNIT NUS1"/>
    <property type="match status" value="1"/>
</dbReference>
<evidence type="ECO:0000256" key="12">
    <source>
        <dbReference type="ARBA" id="ARBA00047353"/>
    </source>
</evidence>
<evidence type="ECO:0000313" key="15">
    <source>
        <dbReference type="Proteomes" id="UP000236630"/>
    </source>
</evidence>
<evidence type="ECO:0000313" key="14">
    <source>
        <dbReference type="EMBL" id="GAY65431.1"/>
    </source>
</evidence>
<keyword evidence="11 13" id="KW-0472">Membrane</keyword>
<proteinExistence type="inferred from homology"/>
<dbReference type="GO" id="GO:0005789">
    <property type="term" value="C:endoplasmic reticulum membrane"/>
    <property type="evidence" value="ECO:0007669"/>
    <property type="project" value="UniProtKB-SubCell"/>
</dbReference>
<comment type="caution">
    <text evidence="14">The sequence shown here is derived from an EMBL/GenBank/DDBJ whole genome shotgun (WGS) entry which is preliminary data.</text>
</comment>
<evidence type="ECO:0000256" key="2">
    <source>
        <dbReference type="ARBA" id="ARBA00004586"/>
    </source>
</evidence>
<evidence type="ECO:0000256" key="5">
    <source>
        <dbReference type="ARBA" id="ARBA00012596"/>
    </source>
</evidence>
<evidence type="ECO:0000256" key="3">
    <source>
        <dbReference type="ARBA" id="ARBA00004922"/>
    </source>
</evidence>